<name>A0A8S1P7D6_9CILI</name>
<keyword evidence="2" id="KW-1185">Reference proteome</keyword>
<sequence>MNHNNDQALIQLSQFKNKQQLLQIDRIILKDCFKGWEHFILLKDFLQNEKNQNLHFTLKAYLQNKFNISCFGHQQNEYIIAIGKIQTFLTQLSQINYQLQQKKIIRNQEQQVNMKGILGKTILRLMRGYHKSHTIHKQIRLFSTQRKQNYQIQQLKQDKIIEFNR</sequence>
<evidence type="ECO:0000313" key="2">
    <source>
        <dbReference type="Proteomes" id="UP000692954"/>
    </source>
</evidence>
<organism evidence="1 2">
    <name type="scientific">Paramecium sonneborni</name>
    <dbReference type="NCBI Taxonomy" id="65129"/>
    <lineage>
        <taxon>Eukaryota</taxon>
        <taxon>Sar</taxon>
        <taxon>Alveolata</taxon>
        <taxon>Ciliophora</taxon>
        <taxon>Intramacronucleata</taxon>
        <taxon>Oligohymenophorea</taxon>
        <taxon>Peniculida</taxon>
        <taxon>Parameciidae</taxon>
        <taxon>Paramecium</taxon>
    </lineage>
</organism>
<reference evidence="1" key="1">
    <citation type="submission" date="2021-01" db="EMBL/GenBank/DDBJ databases">
        <authorList>
            <consortium name="Genoscope - CEA"/>
            <person name="William W."/>
        </authorList>
    </citation>
    <scope>NUCLEOTIDE SEQUENCE</scope>
</reference>
<evidence type="ECO:0000313" key="1">
    <source>
        <dbReference type="EMBL" id="CAD8098793.1"/>
    </source>
</evidence>
<dbReference type="EMBL" id="CAJJDN010000070">
    <property type="protein sequence ID" value="CAD8098793.1"/>
    <property type="molecule type" value="Genomic_DNA"/>
</dbReference>
<proteinExistence type="predicted"/>
<dbReference type="Proteomes" id="UP000692954">
    <property type="component" value="Unassembled WGS sequence"/>
</dbReference>
<accession>A0A8S1P7D6</accession>
<gene>
    <name evidence="1" type="ORF">PSON_ATCC_30995.1.T0700312</name>
</gene>
<comment type="caution">
    <text evidence="1">The sequence shown here is derived from an EMBL/GenBank/DDBJ whole genome shotgun (WGS) entry which is preliminary data.</text>
</comment>
<protein>
    <submittedName>
        <fullName evidence="1">Uncharacterized protein</fullName>
    </submittedName>
</protein>
<dbReference type="OrthoDB" id="10559003at2759"/>
<dbReference type="AlphaFoldDB" id="A0A8S1P7D6"/>